<feature type="compositionally biased region" description="Polar residues" evidence="1">
    <location>
        <begin position="1"/>
        <end position="14"/>
    </location>
</feature>
<sequence length="458" mass="48066">MSNSAHRPVNSTRISHPPPVPAASFGPVGLGTVRINQGLMVSATSLPPLLASLLPLVLPPSPPILVPWCSLFFLARPLLVPLLFDPLVAPPSLPLLPRVRVSLLPSFSLALPSPSPLLAPPSPLSSSFSLLAPSSSLLSPSISIFPVSFPSLHLSPPSPCSPAPSSLARILFSLVAPPSPLLAPSPLLLLPSPRSSLVCTCSILWSSLPPSSPLLESLFSLCSPLPISLASSPSHLLSPFPARPSAPLAPPSFSVLLPPCSIGVGSHPFPCSICVNPLLPPFSLLALLLPLHLPRSLAPDPPFSLARPPSPCLLPSPVSILFLPCSSLFARCRSSFSLARRTSSPTLLAPPYSDSARPPVCLPITPIPTFLACYLPWPCTPVAARLSSTLAAPFLLPLLAPSSLPLTICFPASPLLHPFTDRHLCSPLLTPLFSPSHRGYLLPLSRPLPLLRCSLSFS</sequence>
<evidence type="ECO:0000256" key="1">
    <source>
        <dbReference type="SAM" id="MobiDB-lite"/>
    </source>
</evidence>
<accession>A0A423U5L3</accession>
<dbReference type="Proteomes" id="UP000283509">
    <property type="component" value="Unassembled WGS sequence"/>
</dbReference>
<proteinExistence type="predicted"/>
<evidence type="ECO:0000313" key="2">
    <source>
        <dbReference type="EMBL" id="ROT83996.1"/>
    </source>
</evidence>
<dbReference type="EMBL" id="QCYY01000610">
    <property type="protein sequence ID" value="ROT83996.1"/>
    <property type="molecule type" value="Genomic_DNA"/>
</dbReference>
<gene>
    <name evidence="2" type="ORF">C7M84_022838</name>
</gene>
<feature type="region of interest" description="Disordered" evidence="1">
    <location>
        <begin position="1"/>
        <end position="20"/>
    </location>
</feature>
<organism evidence="2 3">
    <name type="scientific">Penaeus vannamei</name>
    <name type="common">Whiteleg shrimp</name>
    <name type="synonym">Litopenaeus vannamei</name>
    <dbReference type="NCBI Taxonomy" id="6689"/>
    <lineage>
        <taxon>Eukaryota</taxon>
        <taxon>Metazoa</taxon>
        <taxon>Ecdysozoa</taxon>
        <taxon>Arthropoda</taxon>
        <taxon>Crustacea</taxon>
        <taxon>Multicrustacea</taxon>
        <taxon>Malacostraca</taxon>
        <taxon>Eumalacostraca</taxon>
        <taxon>Eucarida</taxon>
        <taxon>Decapoda</taxon>
        <taxon>Dendrobranchiata</taxon>
        <taxon>Penaeoidea</taxon>
        <taxon>Penaeidae</taxon>
        <taxon>Penaeus</taxon>
    </lineage>
</organism>
<comment type="caution">
    <text evidence="2">The sequence shown here is derived from an EMBL/GenBank/DDBJ whole genome shotgun (WGS) entry which is preliminary data.</text>
</comment>
<keyword evidence="3" id="KW-1185">Reference proteome</keyword>
<name>A0A423U5L3_PENVA</name>
<protein>
    <submittedName>
        <fullName evidence="2">Uncharacterized protein</fullName>
    </submittedName>
</protein>
<dbReference type="AlphaFoldDB" id="A0A423U5L3"/>
<evidence type="ECO:0000313" key="3">
    <source>
        <dbReference type="Proteomes" id="UP000283509"/>
    </source>
</evidence>
<reference evidence="2 3" key="1">
    <citation type="submission" date="2018-04" db="EMBL/GenBank/DDBJ databases">
        <authorList>
            <person name="Zhang X."/>
            <person name="Yuan J."/>
            <person name="Li F."/>
            <person name="Xiang J."/>
        </authorList>
    </citation>
    <scope>NUCLEOTIDE SEQUENCE [LARGE SCALE GENOMIC DNA]</scope>
    <source>
        <tissue evidence="2">Muscle</tissue>
    </source>
</reference>
<reference evidence="2 3" key="2">
    <citation type="submission" date="2019-01" db="EMBL/GenBank/DDBJ databases">
        <title>The decoding of complex shrimp genome reveals the adaptation for benthos swimmer, frequently molting mechanism and breeding impact on genome.</title>
        <authorList>
            <person name="Sun Y."/>
            <person name="Gao Y."/>
            <person name="Yu Y."/>
        </authorList>
    </citation>
    <scope>NUCLEOTIDE SEQUENCE [LARGE SCALE GENOMIC DNA]</scope>
    <source>
        <tissue evidence="2">Muscle</tissue>
    </source>
</reference>